<evidence type="ECO:0000256" key="1">
    <source>
        <dbReference type="SAM" id="SignalP"/>
    </source>
</evidence>
<feature type="signal peptide" evidence="1">
    <location>
        <begin position="1"/>
        <end position="18"/>
    </location>
</feature>
<dbReference type="SMART" id="SM00034">
    <property type="entry name" value="CLECT"/>
    <property type="match status" value="1"/>
</dbReference>
<evidence type="ECO:0000313" key="4">
    <source>
        <dbReference type="RefSeq" id="XP_046601756.1"/>
    </source>
</evidence>
<evidence type="ECO:0000259" key="2">
    <source>
        <dbReference type="SMART" id="SM00034"/>
    </source>
</evidence>
<dbReference type="GeneID" id="107224490"/>
<keyword evidence="1" id="KW-0732">Signal</keyword>
<feature type="chain" id="PRO_5045710410" evidence="1">
    <location>
        <begin position="19"/>
        <end position="171"/>
    </location>
</feature>
<evidence type="ECO:0000313" key="3">
    <source>
        <dbReference type="Proteomes" id="UP000829291"/>
    </source>
</evidence>
<dbReference type="Proteomes" id="UP000829291">
    <property type="component" value="Chromosome 7"/>
</dbReference>
<protein>
    <submittedName>
        <fullName evidence="4">Uncharacterized protein LOC107224490 isoform X3</fullName>
    </submittedName>
</protein>
<dbReference type="InterPro" id="IPR016187">
    <property type="entry name" value="CTDL_fold"/>
</dbReference>
<dbReference type="Pfam" id="PF00059">
    <property type="entry name" value="Lectin_C"/>
    <property type="match status" value="1"/>
</dbReference>
<dbReference type="SUPFAM" id="SSF56436">
    <property type="entry name" value="C-type lectin-like"/>
    <property type="match status" value="1"/>
</dbReference>
<proteinExistence type="predicted"/>
<feature type="domain" description="C-type lectin" evidence="2">
    <location>
        <begin position="43"/>
        <end position="168"/>
    </location>
</feature>
<dbReference type="CDD" id="cd00037">
    <property type="entry name" value="CLECT"/>
    <property type="match status" value="1"/>
</dbReference>
<dbReference type="InterPro" id="IPR001304">
    <property type="entry name" value="C-type_lectin-like"/>
</dbReference>
<dbReference type="RefSeq" id="XP_046601756.1">
    <property type="nucleotide sequence ID" value="XM_046745800.1"/>
</dbReference>
<sequence>MAGFLVSLPMHLACQIMCAGNSTNGNVTFGQNTSTGKQNSSPLPEGYIAFPDIGVAYKSHHTELVLWNEAQRRCREDDAVLALVDSLKKLEYAMKIKPLTSASHIGIRRWSKRSEWKGFKTDPLVSSLPWAPYEPTYGADENCAFMWMDGRGLAAGNCYKNIQHFICEIPI</sequence>
<organism evidence="3 4">
    <name type="scientific">Neodiprion lecontei</name>
    <name type="common">Redheaded pine sawfly</name>
    <dbReference type="NCBI Taxonomy" id="441921"/>
    <lineage>
        <taxon>Eukaryota</taxon>
        <taxon>Metazoa</taxon>
        <taxon>Ecdysozoa</taxon>
        <taxon>Arthropoda</taxon>
        <taxon>Hexapoda</taxon>
        <taxon>Insecta</taxon>
        <taxon>Pterygota</taxon>
        <taxon>Neoptera</taxon>
        <taxon>Endopterygota</taxon>
        <taxon>Hymenoptera</taxon>
        <taxon>Tenthredinoidea</taxon>
        <taxon>Diprionidae</taxon>
        <taxon>Diprioninae</taxon>
        <taxon>Neodiprion</taxon>
    </lineage>
</organism>
<keyword evidence="3" id="KW-1185">Reference proteome</keyword>
<dbReference type="Gene3D" id="3.10.100.10">
    <property type="entry name" value="Mannose-Binding Protein A, subunit A"/>
    <property type="match status" value="1"/>
</dbReference>
<gene>
    <name evidence="4" type="primary">LOC107224490</name>
</gene>
<reference evidence="4" key="1">
    <citation type="submission" date="2025-08" db="UniProtKB">
        <authorList>
            <consortium name="RefSeq"/>
        </authorList>
    </citation>
    <scope>IDENTIFICATION</scope>
    <source>
        <tissue evidence="4">Thorax and Abdomen</tissue>
    </source>
</reference>
<dbReference type="InterPro" id="IPR016186">
    <property type="entry name" value="C-type_lectin-like/link_sf"/>
</dbReference>
<name>A0ABM3GNA7_NEOLC</name>
<accession>A0ABM3GNA7</accession>